<protein>
    <submittedName>
        <fullName evidence="2">Uncharacterized protein</fullName>
    </submittedName>
</protein>
<evidence type="ECO:0000256" key="1">
    <source>
        <dbReference type="SAM" id="MobiDB-lite"/>
    </source>
</evidence>
<feature type="region of interest" description="Disordered" evidence="1">
    <location>
        <begin position="1"/>
        <end position="21"/>
    </location>
</feature>
<comment type="caution">
    <text evidence="2">The sequence shown here is derived from an EMBL/GenBank/DDBJ whole genome shotgun (WGS) entry which is preliminary data.</text>
</comment>
<evidence type="ECO:0000313" key="2">
    <source>
        <dbReference type="EMBL" id="MDT0529187.1"/>
    </source>
</evidence>
<dbReference type="EMBL" id="JAVRFL010000008">
    <property type="protein sequence ID" value="MDT0529187.1"/>
    <property type="molecule type" value="Genomic_DNA"/>
</dbReference>
<proteinExistence type="predicted"/>
<dbReference type="RefSeq" id="WP_311411357.1">
    <property type="nucleotide sequence ID" value="NZ_JAVRFL010000008.1"/>
</dbReference>
<reference evidence="2" key="1">
    <citation type="submission" date="2023-09" db="EMBL/GenBank/DDBJ databases">
        <title>30 novel species of actinomycetes from the DSMZ collection.</title>
        <authorList>
            <person name="Nouioui I."/>
        </authorList>
    </citation>
    <scope>NUCLEOTIDE SEQUENCE</scope>
    <source>
        <strain evidence="2">DSM 115977</strain>
    </source>
</reference>
<evidence type="ECO:0000313" key="3">
    <source>
        <dbReference type="Proteomes" id="UP001180973"/>
    </source>
</evidence>
<sequence length="202" mass="21754">MGDRISGGQPPEGLDRLHRGGQGLLLPTQTRRARHEIFDQGRLKGIDGRVEAKLDRADVEVFGGPAAHNRCVAAGVARHLPQVQIERRSAARVDVAETLLFPVRDVVLVGGDEQNERLRPGPARRQMIGPKQPHLGAAPLVAAQLVFLTRDEPDTATIGLGEERNAGGYADGDQRNEERSGTIVTNSDVDPFAGLDGSARVR</sequence>
<feature type="region of interest" description="Disordered" evidence="1">
    <location>
        <begin position="156"/>
        <end position="202"/>
    </location>
</feature>
<accession>A0ABU2WTG4</accession>
<dbReference type="Proteomes" id="UP001180973">
    <property type="component" value="Unassembled WGS sequence"/>
</dbReference>
<gene>
    <name evidence="2" type="ORF">RM555_09305</name>
</gene>
<name>A0ABU2WTG4_9ACTN</name>
<organism evidence="2 3">
    <name type="scientific">Micromonospora reichwaldensis</name>
    <dbReference type="NCBI Taxonomy" id="3075516"/>
    <lineage>
        <taxon>Bacteria</taxon>
        <taxon>Bacillati</taxon>
        <taxon>Actinomycetota</taxon>
        <taxon>Actinomycetes</taxon>
        <taxon>Micromonosporales</taxon>
        <taxon>Micromonosporaceae</taxon>
        <taxon>Micromonospora</taxon>
    </lineage>
</organism>
<keyword evidence="3" id="KW-1185">Reference proteome</keyword>